<dbReference type="EMBL" id="PDCJ01000001">
    <property type="protein sequence ID" value="PEG30962.1"/>
    <property type="molecule type" value="Genomic_DNA"/>
</dbReference>
<gene>
    <name evidence="1" type="ORF">CQ394_04360</name>
</gene>
<protein>
    <recommendedName>
        <fullName evidence="3">YmaF family protein</fullName>
    </recommendedName>
</protein>
<name>A0A2A7MGL3_9CLOT</name>
<dbReference type="Pfam" id="PF12788">
    <property type="entry name" value="YmaF"/>
    <property type="match status" value="1"/>
</dbReference>
<keyword evidence="2" id="KW-1185">Reference proteome</keyword>
<evidence type="ECO:0000313" key="1">
    <source>
        <dbReference type="EMBL" id="PEG30962.1"/>
    </source>
</evidence>
<accession>A0A2A7MGL3</accession>
<reference evidence="1 2" key="1">
    <citation type="submission" date="2017-10" db="EMBL/GenBank/DDBJ databases">
        <title>Effective Description of Clostridium neonatale sp. nov. linked to necrotizing enterocolitis in neonates and a clarification of species assignable to the genus Clostridium (Prazmowski 1880) emend. Lawson and Rainey 2016.</title>
        <authorList>
            <person name="Bernard K."/>
            <person name="Burdz T."/>
            <person name="Wiebe D."/>
            <person name="Balcewich B."/>
            <person name="Alfa M."/>
            <person name="Bernier A.-M."/>
        </authorList>
    </citation>
    <scope>NUCLEOTIDE SEQUENCE [LARGE SCALE GENOMIC DNA]</scope>
    <source>
        <strain evidence="1 2">LCDC99A005</strain>
    </source>
</reference>
<dbReference type="InterPro" id="IPR024307">
    <property type="entry name" value="YmaF"/>
</dbReference>
<proteinExistence type="predicted"/>
<dbReference type="OrthoDB" id="2967209at2"/>
<dbReference type="AlphaFoldDB" id="A0A2A7MGL3"/>
<evidence type="ECO:0008006" key="3">
    <source>
        <dbReference type="Google" id="ProtNLM"/>
    </source>
</evidence>
<comment type="caution">
    <text evidence="1">The sequence shown here is derived from an EMBL/GenBank/DDBJ whole genome shotgun (WGS) entry which is preliminary data.</text>
</comment>
<dbReference type="STRING" id="137838.GCA_001458595_02336"/>
<sequence length="130" mass="14757">MSNNRNERNRSFNCTSSDETHNHEFLTSTNYDENDECEIHNHRVAGVTGPAIPCRGSHVHKVEAFVDTYDGHIHKICDTTGPALRLPNGKHIHIVKGETTKNDENNHDHAYYFATLIDNPSDIDEDKCSR</sequence>
<evidence type="ECO:0000313" key="2">
    <source>
        <dbReference type="Proteomes" id="UP000220840"/>
    </source>
</evidence>
<dbReference type="RefSeq" id="WP_058295126.1">
    <property type="nucleotide sequence ID" value="NZ_CAMRXJ010000067.1"/>
</dbReference>
<dbReference type="Proteomes" id="UP000220840">
    <property type="component" value="Unassembled WGS sequence"/>
</dbReference>
<organism evidence="1 2">
    <name type="scientific">Clostridium neonatale</name>
    <dbReference type="NCBI Taxonomy" id="137838"/>
    <lineage>
        <taxon>Bacteria</taxon>
        <taxon>Bacillati</taxon>
        <taxon>Bacillota</taxon>
        <taxon>Clostridia</taxon>
        <taxon>Eubacteriales</taxon>
        <taxon>Clostridiaceae</taxon>
        <taxon>Clostridium</taxon>
    </lineage>
</organism>